<accession>A0A0E2BI49</accession>
<name>A0A0E2BI49_9LEPT</name>
<evidence type="ECO:0000313" key="1">
    <source>
        <dbReference type="EMBL" id="EKO35008.1"/>
    </source>
</evidence>
<keyword evidence="2" id="KW-1185">Reference proteome</keyword>
<reference evidence="1" key="1">
    <citation type="submission" date="2012-10" db="EMBL/GenBank/DDBJ databases">
        <authorList>
            <person name="Harkins D.M."/>
            <person name="Durkin A.S."/>
            <person name="Brinkac L.M."/>
            <person name="Haft D.H."/>
            <person name="Selengut J.D."/>
            <person name="Sanka R."/>
            <person name="DePew J."/>
            <person name="Purushe J."/>
            <person name="Matthias M.A."/>
            <person name="Vinetz J.M."/>
            <person name="Sutton G.G."/>
            <person name="Nierman W.C."/>
            <person name="Fouts D.E."/>
        </authorList>
    </citation>
    <scope>NUCLEOTIDE SEQUENCE [LARGE SCALE GENOMIC DNA]</scope>
    <source>
        <strain evidence="1">MOR084</strain>
    </source>
</reference>
<proteinExistence type="predicted"/>
<dbReference type="Proteomes" id="UP000006329">
    <property type="component" value="Unassembled WGS sequence"/>
</dbReference>
<comment type="caution">
    <text evidence="1">The sequence shown here is derived from an EMBL/GenBank/DDBJ whole genome shotgun (WGS) entry which is preliminary data.</text>
</comment>
<evidence type="ECO:0000313" key="2">
    <source>
        <dbReference type="Proteomes" id="UP000006329"/>
    </source>
</evidence>
<organism evidence="1 2">
    <name type="scientific">Leptospira santarosai str. MOR084</name>
    <dbReference type="NCBI Taxonomy" id="1049984"/>
    <lineage>
        <taxon>Bacteria</taxon>
        <taxon>Pseudomonadati</taxon>
        <taxon>Spirochaetota</taxon>
        <taxon>Spirochaetia</taxon>
        <taxon>Leptospirales</taxon>
        <taxon>Leptospiraceae</taxon>
        <taxon>Leptospira</taxon>
    </lineage>
</organism>
<sequence length="55" mass="6407">MNLKEESFVDILYRTENFGRNVRFHKLRSYDGLADVKNGKDLCNKLGTYGHTTQL</sequence>
<dbReference type="AlphaFoldDB" id="A0A0E2BI49"/>
<dbReference type="EMBL" id="AHON02000024">
    <property type="protein sequence ID" value="EKO35008.1"/>
    <property type="molecule type" value="Genomic_DNA"/>
</dbReference>
<protein>
    <submittedName>
        <fullName evidence="1">Uncharacterized protein</fullName>
    </submittedName>
</protein>
<gene>
    <name evidence="1" type="ORF">LEP1GSC179_0455</name>
</gene>